<dbReference type="InterPro" id="IPR008334">
    <property type="entry name" value="5'-Nucleotdase_C"/>
</dbReference>
<evidence type="ECO:0000313" key="12">
    <source>
        <dbReference type="Proteomes" id="UP001153712"/>
    </source>
</evidence>
<keyword evidence="6 8" id="KW-0547">Nucleotide-binding</keyword>
<accession>A0A9N9TN09</accession>
<dbReference type="EMBL" id="OU900095">
    <property type="protein sequence ID" value="CAG9858469.1"/>
    <property type="molecule type" value="Genomic_DNA"/>
</dbReference>
<dbReference type="PROSITE" id="PS00786">
    <property type="entry name" value="5_NUCLEOTIDASE_2"/>
    <property type="match status" value="1"/>
</dbReference>
<evidence type="ECO:0000259" key="9">
    <source>
        <dbReference type="Pfam" id="PF00149"/>
    </source>
</evidence>
<protein>
    <recommendedName>
        <fullName evidence="3">5'-nucleotidase</fullName>
        <ecNumber evidence="3">3.1.3.5</ecNumber>
    </recommendedName>
</protein>
<dbReference type="InterPro" id="IPR029052">
    <property type="entry name" value="Metallo-depent_PP-like"/>
</dbReference>
<keyword evidence="12" id="KW-1185">Reference proteome</keyword>
<dbReference type="InterPro" id="IPR036907">
    <property type="entry name" value="5'-Nucleotdase_C_sf"/>
</dbReference>
<evidence type="ECO:0000313" key="11">
    <source>
        <dbReference type="EMBL" id="CAG9858469.1"/>
    </source>
</evidence>
<organism evidence="11 12">
    <name type="scientific">Phyllotreta striolata</name>
    <name type="common">Striped flea beetle</name>
    <name type="synonym">Crioceris striolata</name>
    <dbReference type="NCBI Taxonomy" id="444603"/>
    <lineage>
        <taxon>Eukaryota</taxon>
        <taxon>Metazoa</taxon>
        <taxon>Ecdysozoa</taxon>
        <taxon>Arthropoda</taxon>
        <taxon>Hexapoda</taxon>
        <taxon>Insecta</taxon>
        <taxon>Pterygota</taxon>
        <taxon>Neoptera</taxon>
        <taxon>Endopterygota</taxon>
        <taxon>Coleoptera</taxon>
        <taxon>Polyphaga</taxon>
        <taxon>Cucujiformia</taxon>
        <taxon>Chrysomeloidea</taxon>
        <taxon>Chrysomelidae</taxon>
        <taxon>Galerucinae</taxon>
        <taxon>Alticini</taxon>
        <taxon>Phyllotreta</taxon>
    </lineage>
</organism>
<evidence type="ECO:0000256" key="1">
    <source>
        <dbReference type="ARBA" id="ARBA00000815"/>
    </source>
</evidence>
<dbReference type="Gene3D" id="3.90.780.10">
    <property type="entry name" value="5'-Nucleotidase, C-terminal domain"/>
    <property type="match status" value="1"/>
</dbReference>
<dbReference type="PANTHER" id="PTHR11575">
    <property type="entry name" value="5'-NUCLEOTIDASE-RELATED"/>
    <property type="match status" value="1"/>
</dbReference>
<comment type="catalytic activity">
    <reaction evidence="1">
        <text>a ribonucleoside 5'-phosphate + H2O = a ribonucleoside + phosphate</text>
        <dbReference type="Rhea" id="RHEA:12484"/>
        <dbReference type="ChEBI" id="CHEBI:15377"/>
        <dbReference type="ChEBI" id="CHEBI:18254"/>
        <dbReference type="ChEBI" id="CHEBI:43474"/>
        <dbReference type="ChEBI" id="CHEBI:58043"/>
        <dbReference type="EC" id="3.1.3.5"/>
    </reaction>
</comment>
<dbReference type="Gene3D" id="3.60.21.10">
    <property type="match status" value="1"/>
</dbReference>
<evidence type="ECO:0000259" key="10">
    <source>
        <dbReference type="Pfam" id="PF02872"/>
    </source>
</evidence>
<reference evidence="11" key="1">
    <citation type="submission" date="2022-01" db="EMBL/GenBank/DDBJ databases">
        <authorList>
            <person name="King R."/>
        </authorList>
    </citation>
    <scope>NUCLEOTIDE SEQUENCE</scope>
</reference>
<dbReference type="Pfam" id="PF02872">
    <property type="entry name" value="5_nucleotid_C"/>
    <property type="match status" value="1"/>
</dbReference>
<name>A0A9N9TN09_PHYSR</name>
<dbReference type="CDD" id="cd07409">
    <property type="entry name" value="MPP_CD73_N"/>
    <property type="match status" value="1"/>
</dbReference>
<dbReference type="GO" id="GO:0000166">
    <property type="term" value="F:nucleotide binding"/>
    <property type="evidence" value="ECO:0007669"/>
    <property type="project" value="UniProtKB-KW"/>
</dbReference>
<evidence type="ECO:0000256" key="8">
    <source>
        <dbReference type="RuleBase" id="RU362119"/>
    </source>
</evidence>
<dbReference type="FunFam" id="3.60.21.10:FF:000020">
    <property type="entry name" value="NT5E isoform 4"/>
    <property type="match status" value="1"/>
</dbReference>
<comment type="similarity">
    <text evidence="2 8">Belongs to the 5'-nucleotidase family.</text>
</comment>
<evidence type="ECO:0000256" key="6">
    <source>
        <dbReference type="ARBA" id="ARBA00022741"/>
    </source>
</evidence>
<evidence type="ECO:0000256" key="3">
    <source>
        <dbReference type="ARBA" id="ARBA00012643"/>
    </source>
</evidence>
<evidence type="ECO:0000256" key="7">
    <source>
        <dbReference type="ARBA" id="ARBA00022801"/>
    </source>
</evidence>
<evidence type="ECO:0000256" key="4">
    <source>
        <dbReference type="ARBA" id="ARBA00022723"/>
    </source>
</evidence>
<evidence type="ECO:0000256" key="5">
    <source>
        <dbReference type="ARBA" id="ARBA00022729"/>
    </source>
</evidence>
<evidence type="ECO:0000256" key="2">
    <source>
        <dbReference type="ARBA" id="ARBA00006654"/>
    </source>
</evidence>
<keyword evidence="7 8" id="KW-0378">Hydrolase</keyword>
<dbReference type="OrthoDB" id="7722975at2759"/>
<dbReference type="GO" id="GO:0006196">
    <property type="term" value="P:AMP catabolic process"/>
    <property type="evidence" value="ECO:0007669"/>
    <property type="project" value="TreeGrafter"/>
</dbReference>
<dbReference type="InterPro" id="IPR006146">
    <property type="entry name" value="5'-Nucleotdase_CS"/>
</dbReference>
<dbReference type="FunFam" id="3.90.780.10:FF:000001">
    <property type="entry name" value="NT5E isoform 3"/>
    <property type="match status" value="1"/>
</dbReference>
<dbReference type="GO" id="GO:0046872">
    <property type="term" value="F:metal ion binding"/>
    <property type="evidence" value="ECO:0007669"/>
    <property type="project" value="UniProtKB-KW"/>
</dbReference>
<dbReference type="PRINTS" id="PR01607">
    <property type="entry name" value="APYRASEFAMLY"/>
</dbReference>
<feature type="chain" id="PRO_5040530620" description="5'-nucleotidase" evidence="8">
    <location>
        <begin position="18"/>
        <end position="585"/>
    </location>
</feature>
<feature type="domain" description="Calcineurin-like phosphoesterase" evidence="9">
    <location>
        <begin position="23"/>
        <end position="240"/>
    </location>
</feature>
<dbReference type="AlphaFoldDB" id="A0A9N9TN09"/>
<dbReference type="InterPro" id="IPR004843">
    <property type="entry name" value="Calcineurin-like_PHP"/>
</dbReference>
<feature type="signal peptide" evidence="8">
    <location>
        <begin position="1"/>
        <end position="17"/>
    </location>
</feature>
<dbReference type="SUPFAM" id="SSF56300">
    <property type="entry name" value="Metallo-dependent phosphatases"/>
    <property type="match status" value="1"/>
</dbReference>
<keyword evidence="5 8" id="KW-0732">Signal</keyword>
<dbReference type="Pfam" id="PF00149">
    <property type="entry name" value="Metallophos"/>
    <property type="match status" value="1"/>
</dbReference>
<dbReference type="Proteomes" id="UP001153712">
    <property type="component" value="Chromosome 2"/>
</dbReference>
<dbReference type="GO" id="GO:0008253">
    <property type="term" value="F:5'-nucleotidase activity"/>
    <property type="evidence" value="ECO:0007669"/>
    <property type="project" value="UniProtKB-EC"/>
</dbReference>
<dbReference type="InterPro" id="IPR006179">
    <property type="entry name" value="5_nucleotidase/apyrase"/>
</dbReference>
<keyword evidence="4" id="KW-0479">Metal-binding</keyword>
<sequence>MWKRVAVILALSNAVVCHFDLLILHNNDIHGRFEETERNSGTCQPGHKNVSCVGGFARTVHVVRKYRNEAENGAGPNVIFLNAGDTFIGTVWYTIHTWNISSAFMNLLRPDVQCLGNHEFDKGTDELYRYISALNYPTIGGNVDFSKVPNLTDKIPKSVVLNVNGTKVGVIGHVTTETQKISSPGNTIFMDEVESVREESERLDALGVKIIVVLGHSGYVKDQEIAKKVPLVDVVVGGHTNTFLWNGEKPDTEEIEGPYPTIVTQDSGKKVPVVQAYAYTKYLGILKLKFDADGNVLNTSGQPTLLNNSIPQDQDVLDLLETYRTDINEVNKETVGRSLVTLDGTSAACRNLECNYGNLIADANVLYKASVTSAAWTDAPIGLMNGGSIRASVLPSLSDGSLTRGDLLATLPFGNQVVSLKLRGSDLVETLELGIRSDGETSLGEFLQVSGLQVVYDRSKPSMSRVVSVRVRCGDCEIPSYKPIDVNKNYTIVTTDFLADGFDGHYVLKERSFDRKYVDLSDIDILSWYFKKYNPVFAEVHGRLTFINSHDVNSKSALIEPCQCLLLVFIKLLVVVFNMKMILWD</sequence>
<gene>
    <name evidence="11" type="ORF">PHYEVI_LOCUS4858</name>
</gene>
<dbReference type="PANTHER" id="PTHR11575:SF24">
    <property type="entry name" value="5'-NUCLEOTIDASE"/>
    <property type="match status" value="1"/>
</dbReference>
<feature type="domain" description="5'-Nucleotidase C-terminal" evidence="10">
    <location>
        <begin position="336"/>
        <end position="509"/>
    </location>
</feature>
<dbReference type="EC" id="3.1.3.5" evidence="3"/>
<proteinExistence type="inferred from homology"/>
<dbReference type="SUPFAM" id="SSF55816">
    <property type="entry name" value="5'-nucleotidase (syn. UDP-sugar hydrolase), C-terminal domain"/>
    <property type="match status" value="1"/>
</dbReference>
<dbReference type="GO" id="GO:0005886">
    <property type="term" value="C:plasma membrane"/>
    <property type="evidence" value="ECO:0007669"/>
    <property type="project" value="TreeGrafter"/>
</dbReference>